<dbReference type="KEGG" id="stir:DDW44_27350"/>
<dbReference type="InterPro" id="IPR036928">
    <property type="entry name" value="AS_sf"/>
</dbReference>
<evidence type="ECO:0000313" key="3">
    <source>
        <dbReference type="EMBL" id="AWI32096.1"/>
    </source>
</evidence>
<accession>A0A2S1T0F2</accession>
<dbReference type="NCBIfam" id="NF006169">
    <property type="entry name" value="PRK08310.1"/>
    <property type="match status" value="1"/>
</dbReference>
<evidence type="ECO:0000313" key="4">
    <source>
        <dbReference type="Proteomes" id="UP000244900"/>
    </source>
</evidence>
<dbReference type="PANTHER" id="PTHR46310">
    <property type="entry name" value="AMIDASE 1"/>
    <property type="match status" value="1"/>
</dbReference>
<evidence type="ECO:0000259" key="2">
    <source>
        <dbReference type="Pfam" id="PF01425"/>
    </source>
</evidence>
<evidence type="ECO:0000256" key="1">
    <source>
        <dbReference type="SAM" id="MobiDB-lite"/>
    </source>
</evidence>
<sequence>MRSADDIAVWRERGDPLVAGAGAGRLRGLRLAVKDIHAVAGYRIGAGNPARLAEAEPRPAHSWAVAALLDAGADVEGIAQTDEFAYSLNGTNAHYGTPPNPAAPGRVPGGSSSGPASAVALGEADVGLGSDTAGSIRVPASYCGLYGLRPTHGLVPVTGMLPLAPSFDTVAWLARDPGPLARVGDVLLPEAGAAEAVPPFRTALVADDLVALAEPEVRGSFAEAAADLAARTGLRIEHVPSVGGDPAALGAAFATAQGAEVWECDGAWVRAHPGALGPGIAARFARASEVTAERRAAAEEVVHHAGRAARSALPDDTVLLLPATGGPAPTTDETAERKAALRDAAFRLTCLASSAGLPCLVLPRIRVGGLPVGLAVVGGHATDRRLLELATHAQAPRRAL</sequence>
<proteinExistence type="predicted"/>
<dbReference type="InterPro" id="IPR023631">
    <property type="entry name" value="Amidase_dom"/>
</dbReference>
<dbReference type="InterPro" id="IPR020556">
    <property type="entry name" value="Amidase_CS"/>
</dbReference>
<dbReference type="PANTHER" id="PTHR46310:SF7">
    <property type="entry name" value="AMIDASE 1"/>
    <property type="match status" value="1"/>
</dbReference>
<dbReference type="AlphaFoldDB" id="A0A2S1T0F2"/>
<dbReference type="SUPFAM" id="SSF75304">
    <property type="entry name" value="Amidase signature (AS) enzymes"/>
    <property type="match status" value="1"/>
</dbReference>
<organism evidence="3 4">
    <name type="scientific">Streptomyces tirandamycinicus</name>
    <dbReference type="NCBI Taxonomy" id="2174846"/>
    <lineage>
        <taxon>Bacteria</taxon>
        <taxon>Bacillati</taxon>
        <taxon>Actinomycetota</taxon>
        <taxon>Actinomycetes</taxon>
        <taxon>Kitasatosporales</taxon>
        <taxon>Streptomycetaceae</taxon>
        <taxon>Streptomyces</taxon>
    </lineage>
</organism>
<dbReference type="Pfam" id="PF01425">
    <property type="entry name" value="Amidase"/>
    <property type="match status" value="1"/>
</dbReference>
<dbReference type="RefSeq" id="WP_108908125.1">
    <property type="nucleotide sequence ID" value="NZ_CP029188.1"/>
</dbReference>
<protein>
    <submittedName>
        <fullName evidence="3">Amidase</fullName>
    </submittedName>
</protein>
<dbReference type="Proteomes" id="UP000244900">
    <property type="component" value="Chromosome"/>
</dbReference>
<dbReference type="Gene3D" id="3.90.1300.10">
    <property type="entry name" value="Amidase signature (AS) domain"/>
    <property type="match status" value="1"/>
</dbReference>
<dbReference type="PROSITE" id="PS00571">
    <property type="entry name" value="AMIDASES"/>
    <property type="match status" value="1"/>
</dbReference>
<feature type="domain" description="Amidase" evidence="2">
    <location>
        <begin position="22"/>
        <end position="387"/>
    </location>
</feature>
<dbReference type="OrthoDB" id="182039at2"/>
<feature type="region of interest" description="Disordered" evidence="1">
    <location>
        <begin position="95"/>
        <end position="116"/>
    </location>
</feature>
<keyword evidence="4" id="KW-1185">Reference proteome</keyword>
<name>A0A2S1T0F2_9ACTN</name>
<reference evidence="3 4" key="1">
    <citation type="submission" date="2018-05" db="EMBL/GenBank/DDBJ databases">
        <title>Complete genome sequence of sponge-derived Streptomyces sp. HNM0039.</title>
        <authorList>
            <person name="Huang X."/>
            <person name="Zhou S."/>
        </authorList>
    </citation>
    <scope>NUCLEOTIDE SEQUENCE [LARGE SCALE GENOMIC DNA]</scope>
    <source>
        <strain evidence="3 4">HNM0039</strain>
    </source>
</reference>
<gene>
    <name evidence="3" type="ORF">DDW44_27350</name>
</gene>
<dbReference type="EMBL" id="CP029188">
    <property type="protein sequence ID" value="AWI32096.1"/>
    <property type="molecule type" value="Genomic_DNA"/>
</dbReference>